<feature type="domain" description="Pre-SET" evidence="3">
    <location>
        <begin position="68"/>
        <end position="178"/>
    </location>
</feature>
<dbReference type="SUPFAM" id="SSF82199">
    <property type="entry name" value="SET domain"/>
    <property type="match status" value="1"/>
</dbReference>
<evidence type="ECO:0000259" key="3">
    <source>
        <dbReference type="Pfam" id="PF05033"/>
    </source>
</evidence>
<name>W2TTJ7_NECAM</name>
<feature type="non-terminal residue" evidence="4">
    <location>
        <position position="262"/>
    </location>
</feature>
<organism evidence="4 5">
    <name type="scientific">Necator americanus</name>
    <name type="common">Human hookworm</name>
    <dbReference type="NCBI Taxonomy" id="51031"/>
    <lineage>
        <taxon>Eukaryota</taxon>
        <taxon>Metazoa</taxon>
        <taxon>Ecdysozoa</taxon>
        <taxon>Nematoda</taxon>
        <taxon>Chromadorea</taxon>
        <taxon>Rhabditida</taxon>
        <taxon>Rhabditina</taxon>
        <taxon>Rhabditomorpha</taxon>
        <taxon>Strongyloidea</taxon>
        <taxon>Ancylostomatidae</taxon>
        <taxon>Bunostominae</taxon>
        <taxon>Necator</taxon>
    </lineage>
</organism>
<dbReference type="InterPro" id="IPR007728">
    <property type="entry name" value="Pre-SET_dom"/>
</dbReference>
<evidence type="ECO:0000256" key="1">
    <source>
        <dbReference type="ARBA" id="ARBA00022603"/>
    </source>
</evidence>
<dbReference type="STRING" id="51031.W2TTJ7"/>
<dbReference type="GO" id="GO:0005634">
    <property type="term" value="C:nucleus"/>
    <property type="evidence" value="ECO:0007669"/>
    <property type="project" value="InterPro"/>
</dbReference>
<dbReference type="OrthoDB" id="5863934at2759"/>
<dbReference type="PANTHER" id="PTHR47250:SF3">
    <property type="entry name" value="HISTONE-LYSINE N-METHYLTRANSFERASE SET-6"/>
    <property type="match status" value="1"/>
</dbReference>
<sequence length="262" mass="29501">MIIFSSCLICVAGVNRLRGLIEQLIPEFGLRPGRGCENVVDLDEFSEFIYHPLRDSTKRRYLLHRDISNGAEIFPVNVYSDTENCMKPEPFEYISANDYTVFREKATSKHDEHLFMVQCDCSDLICGSGCACRSMNDKLTPCTIMGDGRVFLNSDATFFNMLIVGCGNKCSCRGQCRNTLSGTSLPSPFKFEIFRRSDDVGFGLRTLSNIPQGCAVLQFCGEILDQKTMAKRGPESLDYAFCLQSLEETEIYEKIAFARNVK</sequence>
<dbReference type="PANTHER" id="PTHR47250">
    <property type="entry name" value="HISTONE-LYSINE N-METHYLTRANSFERASE SET-6"/>
    <property type="match status" value="1"/>
</dbReference>
<dbReference type="Proteomes" id="UP000053676">
    <property type="component" value="Unassembled WGS sequence"/>
</dbReference>
<accession>W2TTJ7</accession>
<dbReference type="EMBL" id="KI657808">
    <property type="protein sequence ID" value="ETN85113.1"/>
    <property type="molecule type" value="Genomic_DNA"/>
</dbReference>
<dbReference type="GO" id="GO:0042054">
    <property type="term" value="F:histone methyltransferase activity"/>
    <property type="evidence" value="ECO:0007669"/>
    <property type="project" value="InterPro"/>
</dbReference>
<keyword evidence="5" id="KW-1185">Reference proteome</keyword>
<proteinExistence type="predicted"/>
<keyword evidence="1" id="KW-0489">Methyltransferase</keyword>
<keyword evidence="1" id="KW-0808">Transferase</keyword>
<dbReference type="InterPro" id="IPR053105">
    <property type="entry name" value="Class_V-like_SAM-MTase"/>
</dbReference>
<dbReference type="GO" id="GO:0008270">
    <property type="term" value="F:zinc ion binding"/>
    <property type="evidence" value="ECO:0007669"/>
    <property type="project" value="InterPro"/>
</dbReference>
<dbReference type="Gene3D" id="2.170.270.10">
    <property type="entry name" value="SET domain"/>
    <property type="match status" value="1"/>
</dbReference>
<dbReference type="GO" id="GO:0032259">
    <property type="term" value="P:methylation"/>
    <property type="evidence" value="ECO:0007669"/>
    <property type="project" value="UniProtKB-KW"/>
</dbReference>
<evidence type="ECO:0000256" key="2">
    <source>
        <dbReference type="ARBA" id="ARBA00022691"/>
    </source>
</evidence>
<evidence type="ECO:0000313" key="5">
    <source>
        <dbReference type="Proteomes" id="UP000053676"/>
    </source>
</evidence>
<dbReference type="Pfam" id="PF05033">
    <property type="entry name" value="Pre-SET"/>
    <property type="match status" value="1"/>
</dbReference>
<dbReference type="InterPro" id="IPR046341">
    <property type="entry name" value="SET_dom_sf"/>
</dbReference>
<keyword evidence="2" id="KW-0949">S-adenosyl-L-methionine</keyword>
<protein>
    <recommendedName>
        <fullName evidence="3">Pre-SET domain-containing protein</fullName>
    </recommendedName>
</protein>
<dbReference type="KEGG" id="nai:NECAME_06579"/>
<reference evidence="5" key="1">
    <citation type="journal article" date="2014" name="Nat. Genet.">
        <title>Genome of the human hookworm Necator americanus.</title>
        <authorList>
            <person name="Tang Y.T."/>
            <person name="Gao X."/>
            <person name="Rosa B.A."/>
            <person name="Abubucker S."/>
            <person name="Hallsworth-Pepin K."/>
            <person name="Martin J."/>
            <person name="Tyagi R."/>
            <person name="Heizer E."/>
            <person name="Zhang X."/>
            <person name="Bhonagiri-Palsikar V."/>
            <person name="Minx P."/>
            <person name="Warren W.C."/>
            <person name="Wang Q."/>
            <person name="Zhan B."/>
            <person name="Hotez P.J."/>
            <person name="Sternberg P.W."/>
            <person name="Dougall A."/>
            <person name="Gaze S.T."/>
            <person name="Mulvenna J."/>
            <person name="Sotillo J."/>
            <person name="Ranganathan S."/>
            <person name="Rabelo E.M."/>
            <person name="Wilson R.K."/>
            <person name="Felgner P.L."/>
            <person name="Bethony J."/>
            <person name="Hawdon J.M."/>
            <person name="Gasser R.B."/>
            <person name="Loukas A."/>
            <person name="Mitreva M."/>
        </authorList>
    </citation>
    <scope>NUCLEOTIDE SEQUENCE [LARGE SCALE GENOMIC DNA]</scope>
</reference>
<dbReference type="AlphaFoldDB" id="W2TTJ7"/>
<gene>
    <name evidence="4" type="ORF">NECAME_06579</name>
</gene>
<evidence type="ECO:0000313" key="4">
    <source>
        <dbReference type="EMBL" id="ETN85113.1"/>
    </source>
</evidence>